<dbReference type="AlphaFoldDB" id="A0AAD5N897"/>
<proteinExistence type="predicted"/>
<evidence type="ECO:0000313" key="2">
    <source>
        <dbReference type="EMBL" id="KAJ1360194.1"/>
    </source>
</evidence>
<keyword evidence="3" id="KW-1185">Reference proteome</keyword>
<evidence type="ECO:0000259" key="1">
    <source>
        <dbReference type="Pfam" id="PF04155"/>
    </source>
</evidence>
<dbReference type="EMBL" id="JAHQIW010003811">
    <property type="protein sequence ID" value="KAJ1360194.1"/>
    <property type="molecule type" value="Genomic_DNA"/>
</dbReference>
<comment type="caution">
    <text evidence="2">The sequence shown here is derived from an EMBL/GenBank/DDBJ whole genome shotgun (WGS) entry which is preliminary data.</text>
</comment>
<name>A0AAD5N897_PARTN</name>
<evidence type="ECO:0000313" key="3">
    <source>
        <dbReference type="Proteomes" id="UP001196413"/>
    </source>
</evidence>
<dbReference type="Pfam" id="PF04155">
    <property type="entry name" value="Ground-like"/>
    <property type="match status" value="1"/>
</dbReference>
<reference evidence="2" key="1">
    <citation type="submission" date="2021-06" db="EMBL/GenBank/DDBJ databases">
        <title>Parelaphostrongylus tenuis whole genome reference sequence.</title>
        <authorList>
            <person name="Garwood T.J."/>
            <person name="Larsen P.A."/>
            <person name="Fountain-Jones N.M."/>
            <person name="Garbe J.R."/>
            <person name="Macchietto M.G."/>
            <person name="Kania S.A."/>
            <person name="Gerhold R.W."/>
            <person name="Richards J.E."/>
            <person name="Wolf T.M."/>
        </authorList>
    </citation>
    <scope>NUCLEOTIDE SEQUENCE</scope>
    <source>
        <strain evidence="2">MNPRO001-30</strain>
        <tissue evidence="2">Meninges</tissue>
    </source>
</reference>
<organism evidence="2 3">
    <name type="scientific">Parelaphostrongylus tenuis</name>
    <name type="common">Meningeal worm</name>
    <dbReference type="NCBI Taxonomy" id="148309"/>
    <lineage>
        <taxon>Eukaryota</taxon>
        <taxon>Metazoa</taxon>
        <taxon>Ecdysozoa</taxon>
        <taxon>Nematoda</taxon>
        <taxon>Chromadorea</taxon>
        <taxon>Rhabditida</taxon>
        <taxon>Rhabditina</taxon>
        <taxon>Rhabditomorpha</taxon>
        <taxon>Strongyloidea</taxon>
        <taxon>Metastrongylidae</taxon>
        <taxon>Parelaphostrongylus</taxon>
    </lineage>
</organism>
<accession>A0AAD5N897</accession>
<sequence length="174" mass="20213">MKAPLSSMVSRPSLRSLPKASQEINLTEKAVQQRIQVRYNTSFEVIISESDFVVNTYYSGPRQCKFETERYFVAVYQTPVQHDIFDVDNELALASVDKDDPLGWKQGLLEQRDEVIEEGDSFHQEEGIQYLPRKPSHIIDHYGDYDVGHFILEIDNKQVDKSVEICKELWSIER</sequence>
<protein>
    <recommendedName>
        <fullName evidence="1">Ground-like domain-containing protein</fullName>
    </recommendedName>
</protein>
<dbReference type="Proteomes" id="UP001196413">
    <property type="component" value="Unassembled WGS sequence"/>
</dbReference>
<dbReference type="InterPro" id="IPR007284">
    <property type="entry name" value="Ground-like_dom"/>
</dbReference>
<gene>
    <name evidence="2" type="ORF">KIN20_019115</name>
</gene>
<feature type="domain" description="Ground-like" evidence="1">
    <location>
        <begin position="23"/>
        <end position="76"/>
    </location>
</feature>